<gene>
    <name evidence="2" type="ORF">NE237_030110</name>
</gene>
<dbReference type="GO" id="GO:0003723">
    <property type="term" value="F:RNA binding"/>
    <property type="evidence" value="ECO:0007669"/>
    <property type="project" value="InterPro"/>
</dbReference>
<accession>A0A9Q0GT31</accession>
<dbReference type="InterPro" id="IPR011990">
    <property type="entry name" value="TPR-like_helical_dom_sf"/>
</dbReference>
<organism evidence="2 3">
    <name type="scientific">Protea cynaroides</name>
    <dbReference type="NCBI Taxonomy" id="273540"/>
    <lineage>
        <taxon>Eukaryota</taxon>
        <taxon>Viridiplantae</taxon>
        <taxon>Streptophyta</taxon>
        <taxon>Embryophyta</taxon>
        <taxon>Tracheophyta</taxon>
        <taxon>Spermatophyta</taxon>
        <taxon>Magnoliopsida</taxon>
        <taxon>Proteales</taxon>
        <taxon>Proteaceae</taxon>
        <taxon>Protea</taxon>
    </lineage>
</organism>
<evidence type="ECO:0008006" key="4">
    <source>
        <dbReference type="Google" id="ProtNLM"/>
    </source>
</evidence>
<proteinExistence type="predicted"/>
<dbReference type="OrthoDB" id="1489723at2759"/>
<dbReference type="GO" id="GO:0009451">
    <property type="term" value="P:RNA modification"/>
    <property type="evidence" value="ECO:0007669"/>
    <property type="project" value="InterPro"/>
</dbReference>
<evidence type="ECO:0000313" key="2">
    <source>
        <dbReference type="EMBL" id="KAJ4953278.1"/>
    </source>
</evidence>
<evidence type="ECO:0000313" key="3">
    <source>
        <dbReference type="Proteomes" id="UP001141806"/>
    </source>
</evidence>
<keyword evidence="3" id="KW-1185">Reference proteome</keyword>
<dbReference type="AlphaFoldDB" id="A0A9Q0GT31"/>
<keyword evidence="1" id="KW-0677">Repeat</keyword>
<protein>
    <recommendedName>
        <fullName evidence="4">Pentatricopeptide repeat-containing protein</fullName>
    </recommendedName>
</protein>
<dbReference type="InterPro" id="IPR046960">
    <property type="entry name" value="PPR_At4g14850-like_plant"/>
</dbReference>
<dbReference type="PANTHER" id="PTHR47926:SF382">
    <property type="entry name" value="PENTACOTRIPEPTIDE-REPEAT REGION OF PRORP DOMAIN-CONTAINING PROTEIN"/>
    <property type="match status" value="1"/>
</dbReference>
<dbReference type="Pfam" id="PF01535">
    <property type="entry name" value="PPR"/>
    <property type="match status" value="1"/>
</dbReference>
<evidence type="ECO:0000256" key="1">
    <source>
        <dbReference type="ARBA" id="ARBA00022737"/>
    </source>
</evidence>
<dbReference type="EMBL" id="JAMYWD010000012">
    <property type="protein sequence ID" value="KAJ4953278.1"/>
    <property type="molecule type" value="Genomic_DNA"/>
</dbReference>
<sequence>MELERKFSSGCLSGTLSWNALLSGYAQLGDGEETSKLSKPRFSDFTLSTFLKICATSENARKVDMYSKCGLAQDTYKVFLRIKDPNVVAWSSMISCFNHQGINYETAEPNQFTLDIIISIATDLGDLQYGKSIYVVALTDFDLVSWNAFLSGFHDGNACYQGPTIFKQMFMEGFKPNIYTLINILRFCTSLSNGGFGQQVHAISLKLASVVMILWEYYTVCTFFPTSSNSGATDAFSVLFSCFVQTVNYTCLQLMEWHKHPCLILQLNQF</sequence>
<name>A0A9Q0GT31_9MAGN</name>
<dbReference type="Gene3D" id="1.25.40.10">
    <property type="entry name" value="Tetratricopeptide repeat domain"/>
    <property type="match status" value="1"/>
</dbReference>
<dbReference type="Proteomes" id="UP001141806">
    <property type="component" value="Unassembled WGS sequence"/>
</dbReference>
<comment type="caution">
    <text evidence="2">The sequence shown here is derived from an EMBL/GenBank/DDBJ whole genome shotgun (WGS) entry which is preliminary data.</text>
</comment>
<reference evidence="2" key="1">
    <citation type="journal article" date="2023" name="Plant J.">
        <title>The genome of the king protea, Protea cynaroides.</title>
        <authorList>
            <person name="Chang J."/>
            <person name="Duong T.A."/>
            <person name="Schoeman C."/>
            <person name="Ma X."/>
            <person name="Roodt D."/>
            <person name="Barker N."/>
            <person name="Li Z."/>
            <person name="Van de Peer Y."/>
            <person name="Mizrachi E."/>
        </authorList>
    </citation>
    <scope>NUCLEOTIDE SEQUENCE</scope>
    <source>
        <tissue evidence="2">Young leaves</tissue>
    </source>
</reference>
<dbReference type="PANTHER" id="PTHR47926">
    <property type="entry name" value="PENTATRICOPEPTIDE REPEAT-CONTAINING PROTEIN"/>
    <property type="match status" value="1"/>
</dbReference>
<dbReference type="InterPro" id="IPR002885">
    <property type="entry name" value="PPR_rpt"/>
</dbReference>